<reference evidence="3 4" key="1">
    <citation type="submission" date="2016-07" db="EMBL/GenBank/DDBJ databases">
        <title>Draft genome of the white-rot fungus Obba rivulosa 3A-2.</title>
        <authorList>
            <consortium name="DOE Joint Genome Institute"/>
            <person name="Miettinen O."/>
            <person name="Riley R."/>
            <person name="Acob R."/>
            <person name="Barry K."/>
            <person name="Cullen D."/>
            <person name="De Vries R."/>
            <person name="Hainaut M."/>
            <person name="Hatakka A."/>
            <person name="Henrissat B."/>
            <person name="Hilden K."/>
            <person name="Kuo R."/>
            <person name="Labutti K."/>
            <person name="Lipzen A."/>
            <person name="Makela M.R."/>
            <person name="Sandor L."/>
            <person name="Spatafora J.W."/>
            <person name="Grigoriev I.V."/>
            <person name="Hibbett D.S."/>
        </authorList>
    </citation>
    <scope>NUCLEOTIDE SEQUENCE [LARGE SCALE GENOMIC DNA]</scope>
    <source>
        <strain evidence="3 4">3A-2</strain>
    </source>
</reference>
<dbReference type="SUPFAM" id="SSF89360">
    <property type="entry name" value="HesB-like domain"/>
    <property type="match status" value="1"/>
</dbReference>
<evidence type="ECO:0000313" key="4">
    <source>
        <dbReference type="Proteomes" id="UP000250043"/>
    </source>
</evidence>
<dbReference type="EMBL" id="KV722354">
    <property type="protein sequence ID" value="OCH93469.1"/>
    <property type="molecule type" value="Genomic_DNA"/>
</dbReference>
<dbReference type="Gene3D" id="2.60.300.12">
    <property type="entry name" value="HesB-like domain"/>
    <property type="match status" value="1"/>
</dbReference>
<dbReference type="InterPro" id="IPR016092">
    <property type="entry name" value="ATAP"/>
</dbReference>
<dbReference type="GO" id="GO:0051539">
    <property type="term" value="F:4 iron, 4 sulfur cluster binding"/>
    <property type="evidence" value="ECO:0007669"/>
    <property type="project" value="TreeGrafter"/>
</dbReference>
<evidence type="ECO:0000256" key="1">
    <source>
        <dbReference type="ARBA" id="ARBA00006718"/>
    </source>
</evidence>
<dbReference type="InterPro" id="IPR035903">
    <property type="entry name" value="HesB-like_dom_sf"/>
</dbReference>
<gene>
    <name evidence="3" type="ORF">OBBRIDRAFT_724799</name>
</gene>
<feature type="domain" description="Core" evidence="2">
    <location>
        <begin position="128"/>
        <end position="233"/>
    </location>
</feature>
<keyword evidence="4" id="KW-1185">Reference proteome</keyword>
<proteinExistence type="inferred from homology"/>
<protein>
    <recommendedName>
        <fullName evidence="2">Core domain-containing protein</fullName>
    </recommendedName>
</protein>
<dbReference type="GO" id="GO:0051537">
    <property type="term" value="F:2 iron, 2 sulfur cluster binding"/>
    <property type="evidence" value="ECO:0007669"/>
    <property type="project" value="TreeGrafter"/>
</dbReference>
<organism evidence="3 4">
    <name type="scientific">Obba rivulosa</name>
    <dbReference type="NCBI Taxonomy" id="1052685"/>
    <lineage>
        <taxon>Eukaryota</taxon>
        <taxon>Fungi</taxon>
        <taxon>Dikarya</taxon>
        <taxon>Basidiomycota</taxon>
        <taxon>Agaricomycotina</taxon>
        <taxon>Agaricomycetes</taxon>
        <taxon>Polyporales</taxon>
        <taxon>Gelatoporiaceae</taxon>
        <taxon>Obba</taxon>
    </lineage>
</organism>
<sequence length="241" mass="26387">MASSSTRSFFRRSLVQPNSQSGHFLALPISRRCLHSSRQCSVQAAHYIRAGSPARTTHWLAQRSGSQIWDSRRPFATSRPLNAALASHPPGQPTVLLAYPSPSEQAHDEAEEDVDEPDVDLVPPEDAKIEITDRAAEQLRAIAQRENNPDAALRIVVESGGCHGYQYKMELAKGRQPDDYHFAHPAIRPSNIYIDSVSLALLNGSTVDFATELIGSSFRVLDNPQSKGSGCGCGVSWELKI</sequence>
<dbReference type="FunFam" id="2.60.300.12:FF:000010">
    <property type="entry name" value="Unplaced genomic scaffold supercont1.5, whole genome shotgun sequence"/>
    <property type="match status" value="1"/>
</dbReference>
<name>A0A8E2DPN4_9APHY</name>
<dbReference type="Pfam" id="PF01521">
    <property type="entry name" value="Fe-S_biosyn"/>
    <property type="match status" value="1"/>
</dbReference>
<accession>A0A8E2DPN4</accession>
<dbReference type="InterPro" id="IPR000361">
    <property type="entry name" value="ATAP_core_dom"/>
</dbReference>
<dbReference type="OrthoDB" id="1938621at2759"/>
<dbReference type="GO" id="GO:0016226">
    <property type="term" value="P:iron-sulfur cluster assembly"/>
    <property type="evidence" value="ECO:0007669"/>
    <property type="project" value="InterPro"/>
</dbReference>
<evidence type="ECO:0000259" key="2">
    <source>
        <dbReference type="Pfam" id="PF01521"/>
    </source>
</evidence>
<dbReference type="NCBIfam" id="TIGR00049">
    <property type="entry name" value="iron-sulfur cluster assembly accessory protein"/>
    <property type="match status" value="1"/>
</dbReference>
<dbReference type="PANTHER" id="PTHR43011:SF1">
    <property type="entry name" value="IRON-SULFUR CLUSTER ASSEMBLY 2 HOMOLOG, MITOCHONDRIAL"/>
    <property type="match status" value="1"/>
</dbReference>
<dbReference type="GO" id="GO:0005506">
    <property type="term" value="F:iron ion binding"/>
    <property type="evidence" value="ECO:0007669"/>
    <property type="project" value="TreeGrafter"/>
</dbReference>
<dbReference type="GO" id="GO:0005739">
    <property type="term" value="C:mitochondrion"/>
    <property type="evidence" value="ECO:0007669"/>
    <property type="project" value="TreeGrafter"/>
</dbReference>
<evidence type="ECO:0000313" key="3">
    <source>
        <dbReference type="EMBL" id="OCH93469.1"/>
    </source>
</evidence>
<dbReference type="Proteomes" id="UP000250043">
    <property type="component" value="Unassembled WGS sequence"/>
</dbReference>
<dbReference type="PANTHER" id="PTHR43011">
    <property type="entry name" value="IRON-SULFUR CLUSTER ASSEMBLY 2 HOMOLOG, MITOCHONDRIAL"/>
    <property type="match status" value="1"/>
</dbReference>
<comment type="similarity">
    <text evidence="1">Belongs to the HesB/IscA family.</text>
</comment>
<dbReference type="AlphaFoldDB" id="A0A8E2DPN4"/>